<dbReference type="CDD" id="cd07524">
    <property type="entry name" value="HAD_Pase"/>
    <property type="match status" value="1"/>
</dbReference>
<dbReference type="NCBIfam" id="TIGR01489">
    <property type="entry name" value="DKMTPPase-SF"/>
    <property type="match status" value="1"/>
</dbReference>
<dbReference type="Gene3D" id="3.90.1470.20">
    <property type="match status" value="1"/>
</dbReference>
<comment type="catalytic activity">
    <reaction evidence="4">
        <text>2-hydroxy-5-methylsulfanyl-3-oxopent-1-enyl phosphate + H2O = 1,2-dihydroxy-5-(methylsulfanyl)pent-1-en-3-one + phosphate</text>
        <dbReference type="Rhea" id="RHEA:14481"/>
        <dbReference type="ChEBI" id="CHEBI:15377"/>
        <dbReference type="ChEBI" id="CHEBI:43474"/>
        <dbReference type="ChEBI" id="CHEBI:49252"/>
        <dbReference type="ChEBI" id="CHEBI:59505"/>
        <dbReference type="EC" id="3.1.3.87"/>
    </reaction>
</comment>
<dbReference type="EMBL" id="JBHLWN010000077">
    <property type="protein sequence ID" value="MFC0214798.1"/>
    <property type="molecule type" value="Genomic_DNA"/>
</dbReference>
<evidence type="ECO:0000256" key="2">
    <source>
        <dbReference type="ARBA" id="ARBA00022801"/>
    </source>
</evidence>
<dbReference type="InterPro" id="IPR050849">
    <property type="entry name" value="HAD-like_hydrolase_phosphatase"/>
</dbReference>
<dbReference type="GO" id="GO:0043716">
    <property type="term" value="F:2-hydroxy-3-keto-5-methylthiopentenyl-1-phosphate phosphatase activity"/>
    <property type="evidence" value="ECO:0007669"/>
    <property type="project" value="UniProtKB-EC"/>
</dbReference>
<name>A0ABV6DQ69_9BACL</name>
<dbReference type="EC" id="3.1.3.87" evidence="4"/>
<dbReference type="InterPro" id="IPR017718">
    <property type="entry name" value="HAD-SF_hydro_IB_MtnX"/>
</dbReference>
<dbReference type="NCBIfam" id="TIGR01488">
    <property type="entry name" value="HAD-SF-IB"/>
    <property type="match status" value="1"/>
</dbReference>
<dbReference type="PANTHER" id="PTHR28181:SF2">
    <property type="entry name" value="PHOSPHORIC MONOESTER HYDROLASE"/>
    <property type="match status" value="1"/>
</dbReference>
<evidence type="ECO:0000313" key="6">
    <source>
        <dbReference type="Proteomes" id="UP001589776"/>
    </source>
</evidence>
<comment type="caution">
    <text evidence="5">The sequence shown here is derived from an EMBL/GenBank/DDBJ whole genome shotgun (WGS) entry which is preliminary data.</text>
</comment>
<evidence type="ECO:0000256" key="1">
    <source>
        <dbReference type="ARBA" id="ARBA00022605"/>
    </source>
</evidence>
<reference evidence="5 6" key="1">
    <citation type="submission" date="2024-09" db="EMBL/GenBank/DDBJ databases">
        <authorList>
            <person name="Sun Q."/>
            <person name="Mori K."/>
        </authorList>
    </citation>
    <scope>NUCLEOTIDE SEQUENCE [LARGE SCALE GENOMIC DNA]</scope>
    <source>
        <strain evidence="5 6">CCM 7759</strain>
    </source>
</reference>
<accession>A0ABV6DQ69</accession>
<evidence type="ECO:0000256" key="4">
    <source>
        <dbReference type="HAMAP-Rule" id="MF_01680"/>
    </source>
</evidence>
<protein>
    <recommendedName>
        <fullName evidence="4">2-hydroxy-3-keto-5-methylthiopentenyl-1-phosphate phosphatase</fullName>
        <shortName evidence="4">HK-MTPenyl-1-P phosphatase</shortName>
        <ecNumber evidence="4">3.1.3.87</ecNumber>
    </recommendedName>
</protein>
<organism evidence="5 6">
    <name type="scientific">Paenibacillus chartarius</name>
    <dbReference type="NCBI Taxonomy" id="747481"/>
    <lineage>
        <taxon>Bacteria</taxon>
        <taxon>Bacillati</taxon>
        <taxon>Bacillota</taxon>
        <taxon>Bacilli</taxon>
        <taxon>Bacillales</taxon>
        <taxon>Paenibacillaceae</taxon>
        <taxon>Paenibacillus</taxon>
    </lineage>
</organism>
<proteinExistence type="inferred from homology"/>
<keyword evidence="3 4" id="KW-0486">Methionine biosynthesis</keyword>
<dbReference type="HAMAP" id="MF_01680">
    <property type="entry name" value="Salvage_MtnX"/>
    <property type="match status" value="1"/>
</dbReference>
<dbReference type="InterPro" id="IPR036412">
    <property type="entry name" value="HAD-like_sf"/>
</dbReference>
<dbReference type="SUPFAM" id="SSF56784">
    <property type="entry name" value="HAD-like"/>
    <property type="match status" value="1"/>
</dbReference>
<keyword evidence="2 4" id="KW-0378">Hydrolase</keyword>
<keyword evidence="6" id="KW-1185">Reference proteome</keyword>
<evidence type="ECO:0000256" key="3">
    <source>
        <dbReference type="ARBA" id="ARBA00023167"/>
    </source>
</evidence>
<dbReference type="Pfam" id="PF12710">
    <property type="entry name" value="HAD"/>
    <property type="match status" value="1"/>
</dbReference>
<dbReference type="Proteomes" id="UP001589776">
    <property type="component" value="Unassembled WGS sequence"/>
</dbReference>
<comment type="pathway">
    <text evidence="4">Amino-acid biosynthesis; L-methionine biosynthesis via salvage pathway; L-methionine from S-methyl-5-thio-alpha-D-ribose 1-phosphate: step 4/6.</text>
</comment>
<comment type="similarity">
    <text evidence="4">Belongs to the HAD-like hydrolase superfamily. MtnX family.</text>
</comment>
<dbReference type="InterPro" id="IPR023214">
    <property type="entry name" value="HAD_sf"/>
</dbReference>
<dbReference type="Gene3D" id="3.40.50.1000">
    <property type="entry name" value="HAD superfamily/HAD-like"/>
    <property type="match status" value="1"/>
</dbReference>
<gene>
    <name evidence="4" type="primary">mtnX</name>
    <name evidence="5" type="ORF">ACFFK0_20535</name>
</gene>
<dbReference type="RefSeq" id="WP_377472435.1">
    <property type="nucleotide sequence ID" value="NZ_JBHLWN010000077.1"/>
</dbReference>
<dbReference type="PANTHER" id="PTHR28181">
    <property type="entry name" value="UPF0655 PROTEIN YCR015C"/>
    <property type="match status" value="1"/>
</dbReference>
<keyword evidence="1 4" id="KW-0028">Amino-acid biosynthesis</keyword>
<evidence type="ECO:0000313" key="5">
    <source>
        <dbReference type="EMBL" id="MFC0214798.1"/>
    </source>
</evidence>
<sequence length="221" mass="25335">MKQRVIFCDFDGTITNNDNIVAIMKHFDPEGTEPIVKQIIARTMTVKEGVGAMFELLPTSRKEEIVRYAIDNATIRDGFAELLAYCREQDIRFLVTSGGIDFFVYPLLARFGIREEQIYCNASDFSGERIRIEWPHPCSEECDNYGGCGMCKTTIIRTYPTEQYERIMIGDSITDFPGAKLVDTVFARSHLIDLCEELKLNYYPFETFHDVIARLKELAPV</sequence>
<dbReference type="NCBIfam" id="NF007103">
    <property type="entry name" value="PRK09552.1"/>
    <property type="match status" value="1"/>
</dbReference>
<dbReference type="InterPro" id="IPR006384">
    <property type="entry name" value="HAD_hydro_PyrdxlP_Pase-like"/>
</dbReference>
<comment type="function">
    <text evidence="4">Dephosphorylates 2-hydroxy-3-keto-5-methylthiopentenyl-1-phosphate (HK-MTPenyl-1-P) yielding 1,2-dihydroxy-3-keto-5-methylthiopentene (DHK-MTPene).</text>
</comment>